<feature type="transmembrane region" description="Helical" evidence="8">
    <location>
        <begin position="20"/>
        <end position="45"/>
    </location>
</feature>
<dbReference type="PANTHER" id="PTHR11730">
    <property type="entry name" value="AMMONIUM TRANSPORTER"/>
    <property type="match status" value="1"/>
</dbReference>
<evidence type="ECO:0000256" key="5">
    <source>
        <dbReference type="ARBA" id="ARBA00022989"/>
    </source>
</evidence>
<feature type="transmembrane region" description="Helical" evidence="8">
    <location>
        <begin position="296"/>
        <end position="317"/>
    </location>
</feature>
<feature type="transmembrane region" description="Helical" evidence="8">
    <location>
        <begin position="57"/>
        <end position="76"/>
    </location>
</feature>
<evidence type="ECO:0000256" key="1">
    <source>
        <dbReference type="ARBA" id="ARBA00004141"/>
    </source>
</evidence>
<feature type="transmembrane region" description="Helical" evidence="8">
    <location>
        <begin position="206"/>
        <end position="230"/>
    </location>
</feature>
<keyword evidence="7" id="KW-0924">Ammonia transport</keyword>
<dbReference type="OMA" id="FNAGSWL"/>
<evidence type="ECO:0000256" key="4">
    <source>
        <dbReference type="ARBA" id="ARBA00022692"/>
    </source>
</evidence>
<dbReference type="InterPro" id="IPR018047">
    <property type="entry name" value="Ammonium_transpt_CS"/>
</dbReference>
<keyword evidence="5 8" id="KW-1133">Transmembrane helix</keyword>
<feature type="transmembrane region" description="Helical" evidence="8">
    <location>
        <begin position="131"/>
        <end position="152"/>
    </location>
</feature>
<gene>
    <name evidence="10" type="ORF">PPRIM_AZ9-3.1.T0340030</name>
</gene>
<dbReference type="GO" id="GO:0097272">
    <property type="term" value="P:ammonium homeostasis"/>
    <property type="evidence" value="ECO:0007669"/>
    <property type="project" value="TreeGrafter"/>
</dbReference>
<dbReference type="PANTHER" id="PTHR11730:SF6">
    <property type="entry name" value="AMMONIUM TRANSPORTER"/>
    <property type="match status" value="1"/>
</dbReference>
<evidence type="ECO:0000256" key="6">
    <source>
        <dbReference type="ARBA" id="ARBA00023136"/>
    </source>
</evidence>
<evidence type="ECO:0000313" key="10">
    <source>
        <dbReference type="EMBL" id="CAD8062865.1"/>
    </source>
</evidence>
<keyword evidence="3" id="KW-0813">Transport</keyword>
<feature type="transmembrane region" description="Helical" evidence="8">
    <location>
        <begin position="366"/>
        <end position="386"/>
    </location>
</feature>
<accession>A0A8S1L9H6</accession>
<dbReference type="GO" id="GO:0008519">
    <property type="term" value="F:ammonium channel activity"/>
    <property type="evidence" value="ECO:0007669"/>
    <property type="project" value="InterPro"/>
</dbReference>
<evidence type="ECO:0000259" key="9">
    <source>
        <dbReference type="Pfam" id="PF00909"/>
    </source>
</evidence>
<dbReference type="GO" id="GO:0005886">
    <property type="term" value="C:plasma membrane"/>
    <property type="evidence" value="ECO:0007669"/>
    <property type="project" value="TreeGrafter"/>
</dbReference>
<feature type="domain" description="Ammonium transporter AmtB-like" evidence="9">
    <location>
        <begin position="23"/>
        <end position="413"/>
    </location>
</feature>
<keyword evidence="6 8" id="KW-0472">Membrane</keyword>
<keyword evidence="11" id="KW-1185">Reference proteome</keyword>
<dbReference type="AlphaFoldDB" id="A0A8S1L9H6"/>
<feature type="transmembrane region" description="Helical" evidence="8">
    <location>
        <begin position="329"/>
        <end position="346"/>
    </location>
</feature>
<evidence type="ECO:0000256" key="8">
    <source>
        <dbReference type="SAM" id="Phobius"/>
    </source>
</evidence>
<name>A0A8S1L9H6_PARPR</name>
<dbReference type="EMBL" id="CAJJDM010000033">
    <property type="protein sequence ID" value="CAD8062865.1"/>
    <property type="molecule type" value="Genomic_DNA"/>
</dbReference>
<feature type="transmembrane region" description="Helical" evidence="8">
    <location>
        <begin position="271"/>
        <end position="290"/>
    </location>
</feature>
<feature type="transmembrane region" description="Helical" evidence="8">
    <location>
        <begin position="164"/>
        <end position="185"/>
    </location>
</feature>
<sequence length="420" mass="46081">MTDQGIAIERMEQLKESIDIGYLCICAAFVLLMQVGFAFLEGGCLRYKDMQSIMLKIFMNTCVTIVIWWVVGYGIAFGSDSKEFVGSSVYIGFDMKNSKHLAEFAFQTAVASAATSIVSGGAAGRMTYIGYFILSVVFSSVIYPFCAHWGFGNGWLMKLGYHDYAGSGTIHASAGMGALMTTMLLKPRNQRFNPKYAEHFEPNNPIYITLACLSLWVCWCFFNGGSSLGIADGASVFMSRAIMNTFIAGASGALTVFFIFYLMNIDQTNRYSLVMICNGNLAGLVAITGPCDNVDAWAAFVIGILGGMMMVFANRVLFNLQIDDPVDAISIHFACGMLGANLVSWFDMDTGIVYGKGGYQFAVQMLGSFIYIGWSALIHLITLLFIDKIGFLRVTLEEEYEGLDLATMGCCAYEMVEQQQ</sequence>
<feature type="transmembrane region" description="Helical" evidence="8">
    <location>
        <begin position="242"/>
        <end position="264"/>
    </location>
</feature>
<evidence type="ECO:0000256" key="2">
    <source>
        <dbReference type="ARBA" id="ARBA00005887"/>
    </source>
</evidence>
<organism evidence="10 11">
    <name type="scientific">Paramecium primaurelia</name>
    <dbReference type="NCBI Taxonomy" id="5886"/>
    <lineage>
        <taxon>Eukaryota</taxon>
        <taxon>Sar</taxon>
        <taxon>Alveolata</taxon>
        <taxon>Ciliophora</taxon>
        <taxon>Intramacronucleata</taxon>
        <taxon>Oligohymenophorea</taxon>
        <taxon>Peniculida</taxon>
        <taxon>Parameciidae</taxon>
        <taxon>Paramecium</taxon>
    </lineage>
</organism>
<comment type="similarity">
    <text evidence="2">Belongs to the ammonia transporter channel (TC 1.A.11.2) family.</text>
</comment>
<dbReference type="PROSITE" id="PS01219">
    <property type="entry name" value="AMMONIUM_TRANSP"/>
    <property type="match status" value="1"/>
</dbReference>
<keyword evidence="4 8" id="KW-0812">Transmembrane</keyword>
<dbReference type="InterPro" id="IPR024041">
    <property type="entry name" value="NH4_transpt_AmtB-like_dom"/>
</dbReference>
<comment type="subcellular location">
    <subcellularLocation>
        <location evidence="1">Membrane</location>
        <topology evidence="1">Multi-pass membrane protein</topology>
    </subcellularLocation>
</comment>
<protein>
    <recommendedName>
        <fullName evidence="9">Ammonium transporter AmtB-like domain-containing protein</fullName>
    </recommendedName>
</protein>
<dbReference type="Proteomes" id="UP000688137">
    <property type="component" value="Unassembled WGS sequence"/>
</dbReference>
<evidence type="ECO:0000256" key="7">
    <source>
        <dbReference type="ARBA" id="ARBA00023177"/>
    </source>
</evidence>
<proteinExistence type="inferred from homology"/>
<evidence type="ECO:0000256" key="3">
    <source>
        <dbReference type="ARBA" id="ARBA00022448"/>
    </source>
</evidence>
<dbReference type="FunFam" id="1.10.3430.10:FF:000008">
    <property type="entry name" value="Ammonium transporter"/>
    <property type="match status" value="1"/>
</dbReference>
<dbReference type="Pfam" id="PF00909">
    <property type="entry name" value="Ammonium_transp"/>
    <property type="match status" value="1"/>
</dbReference>
<evidence type="ECO:0000313" key="11">
    <source>
        <dbReference type="Proteomes" id="UP000688137"/>
    </source>
</evidence>
<comment type="caution">
    <text evidence="10">The sequence shown here is derived from an EMBL/GenBank/DDBJ whole genome shotgun (WGS) entry which is preliminary data.</text>
</comment>
<reference evidence="10" key="1">
    <citation type="submission" date="2021-01" db="EMBL/GenBank/DDBJ databases">
        <authorList>
            <consortium name="Genoscope - CEA"/>
            <person name="William W."/>
        </authorList>
    </citation>
    <scope>NUCLEOTIDE SEQUENCE</scope>
</reference>